<proteinExistence type="predicted"/>
<dbReference type="SMART" id="SM00387">
    <property type="entry name" value="HATPase_c"/>
    <property type="match status" value="1"/>
</dbReference>
<dbReference type="GeneID" id="58979311"/>
<dbReference type="CDD" id="cd00130">
    <property type="entry name" value="PAS"/>
    <property type="match status" value="1"/>
</dbReference>
<feature type="domain" description="PAS" evidence="1">
    <location>
        <begin position="27"/>
        <end position="71"/>
    </location>
</feature>
<dbReference type="InterPro" id="IPR003594">
    <property type="entry name" value="HATPase_dom"/>
</dbReference>
<dbReference type="Pfam" id="PF07568">
    <property type="entry name" value="HisKA_2"/>
    <property type="match status" value="1"/>
</dbReference>
<accession>A0A9E7ULL4</accession>
<dbReference type="InterPro" id="IPR036890">
    <property type="entry name" value="HATPase_C_sf"/>
</dbReference>
<dbReference type="SUPFAM" id="SSF55874">
    <property type="entry name" value="ATPase domain of HSP90 chaperone/DNA topoisomerase II/histidine kinase"/>
    <property type="match status" value="1"/>
</dbReference>
<dbReference type="Gene3D" id="3.30.450.20">
    <property type="entry name" value="PAS domain"/>
    <property type="match status" value="1"/>
</dbReference>
<dbReference type="PANTHER" id="PTHR43065">
    <property type="entry name" value="SENSOR HISTIDINE KINASE"/>
    <property type="match status" value="1"/>
</dbReference>
<dbReference type="Pfam" id="PF02518">
    <property type="entry name" value="HATPase_c"/>
    <property type="match status" value="1"/>
</dbReference>
<dbReference type="InterPro" id="IPR035965">
    <property type="entry name" value="PAS-like_dom_sf"/>
</dbReference>
<dbReference type="AlphaFoldDB" id="A0A9E7ULL4"/>
<evidence type="ECO:0000259" key="1">
    <source>
        <dbReference type="PROSITE" id="PS50112"/>
    </source>
</evidence>
<reference evidence="2" key="1">
    <citation type="submission" date="2022-09" db="EMBL/GenBank/DDBJ databases">
        <title>Characterization of three MwoI isoschizomers from sequenced genome and metagenomes.</title>
        <authorList>
            <person name="Fomenkov A."/>
            <person name="Xu S.Y."/>
            <person name="Roberts R.J."/>
        </authorList>
    </citation>
    <scope>NUCLEOTIDE SEQUENCE</scope>
    <source>
        <strain evidence="2">DSM 2970</strain>
    </source>
</reference>
<dbReference type="Pfam" id="PF08448">
    <property type="entry name" value="PAS_4"/>
    <property type="match status" value="1"/>
</dbReference>
<organism evidence="2">
    <name type="scientific">Methanothermobacter wolfeii</name>
    <name type="common">Methanobacterium wolfei</name>
    <dbReference type="NCBI Taxonomy" id="145261"/>
    <lineage>
        <taxon>Archaea</taxon>
        <taxon>Methanobacteriati</taxon>
        <taxon>Methanobacteriota</taxon>
        <taxon>Methanomada group</taxon>
        <taxon>Methanobacteria</taxon>
        <taxon>Methanobacteriales</taxon>
        <taxon>Methanobacteriaceae</taxon>
        <taxon>Methanothermobacter</taxon>
    </lineage>
</organism>
<protein>
    <submittedName>
        <fullName evidence="2">PAS domain S-box protein</fullName>
    </submittedName>
</protein>
<evidence type="ECO:0000313" key="2">
    <source>
        <dbReference type="EMBL" id="UXH31580.1"/>
    </source>
</evidence>
<dbReference type="NCBIfam" id="TIGR00229">
    <property type="entry name" value="sensory_box"/>
    <property type="match status" value="1"/>
</dbReference>
<gene>
    <name evidence="2" type="ORF">N5910_08545</name>
</gene>
<dbReference type="InterPro" id="IPR013656">
    <property type="entry name" value="PAS_4"/>
</dbReference>
<sequence length="358" mass="40871">MIEKIFLTEKLQDENPYEKLVNEIRSSPDYLNLILEASDPWILQDMNGFILDLSASFADKIGYDPDKLRGRYLQALRAVPLIQRSRLRIVLDRIGEGVLPEPTVFEFMDPEGQPVPLELNFRPLEISGQIFVLVTARDASGRLDEAEKLGRKVEELENIIGNLYRQIDRNLQIITSIVNLQFPYIKDDADFELLRDTQNRLKSIRKAYEKLIQENSFDSINFSGYARSIVSGILSTYSPEPGNIKLELYFEDADMPLDLAVPMGMILSELLSNSFRHAFTDGRDGRIRAVFRNKEDHYMLEVRDNGMGFPDGVGFENSDTLGLQLVRNLINQIEAKLDYTLSPGTCFRIKVLKPGIND</sequence>
<dbReference type="InterPro" id="IPR011495">
    <property type="entry name" value="Sig_transdc_His_kin_sub2_dim/P"/>
</dbReference>
<dbReference type="PROSITE" id="PS50112">
    <property type="entry name" value="PAS"/>
    <property type="match status" value="1"/>
</dbReference>
<dbReference type="RefSeq" id="WP_191216223.1">
    <property type="nucleotide sequence ID" value="NZ_CP104550.1"/>
</dbReference>
<dbReference type="SUPFAM" id="SSF55785">
    <property type="entry name" value="PYP-like sensor domain (PAS domain)"/>
    <property type="match status" value="1"/>
</dbReference>
<dbReference type="Proteomes" id="UP001065373">
    <property type="component" value="Chromosome"/>
</dbReference>
<name>A0A9E7ULL4_METWO</name>
<dbReference type="Gene3D" id="3.30.565.10">
    <property type="entry name" value="Histidine kinase-like ATPase, C-terminal domain"/>
    <property type="match status" value="1"/>
</dbReference>
<dbReference type="InterPro" id="IPR000014">
    <property type="entry name" value="PAS"/>
</dbReference>
<dbReference type="PANTHER" id="PTHR43065:SF23">
    <property type="entry name" value="SENSOR HISTIDINE KINASE PDTAS"/>
    <property type="match status" value="1"/>
</dbReference>
<dbReference type="EMBL" id="CP104550">
    <property type="protein sequence ID" value="UXH31580.1"/>
    <property type="molecule type" value="Genomic_DNA"/>
</dbReference>